<protein>
    <submittedName>
        <fullName evidence="1">Uncharacterized protein</fullName>
    </submittedName>
</protein>
<reference evidence="1 2" key="1">
    <citation type="journal article" date="2016" name="Nat. Commun.">
        <title>Thousands of microbial genomes shed light on interconnected biogeochemical processes in an aquifer system.</title>
        <authorList>
            <person name="Anantharaman K."/>
            <person name="Brown C.T."/>
            <person name="Hug L.A."/>
            <person name="Sharon I."/>
            <person name="Castelle C.J."/>
            <person name="Probst A.J."/>
            <person name="Thomas B.C."/>
            <person name="Singh A."/>
            <person name="Wilkins M.J."/>
            <person name="Karaoz U."/>
            <person name="Brodie E.L."/>
            <person name="Williams K.H."/>
            <person name="Hubbard S.S."/>
            <person name="Banfield J.F."/>
        </authorList>
    </citation>
    <scope>NUCLEOTIDE SEQUENCE [LARGE SCALE GENOMIC DNA]</scope>
</reference>
<name>A0A1F6BFJ1_9BACT</name>
<accession>A0A1F6BFJ1</accession>
<sequence length="176" mass="20519">MYLMLKELDRAAIEQLIFLQNFEKHRITLGQLWSQAQQRQGLRRETLKFTAYRSPKNAMIDTHLSTGYLFPLEDGDTGMRTFAFIGKEHKTPVVSSPFKDTVILHLTKRHDAQILASDTYALDFRSQTVHRVRQSADSQNWMEPVTPAYAMSLRFWETMELIEKNMSDYIRGNSKS</sequence>
<dbReference type="EMBL" id="MFKE01000008">
    <property type="protein sequence ID" value="OGG35701.1"/>
    <property type="molecule type" value="Genomic_DNA"/>
</dbReference>
<dbReference type="STRING" id="1798401.A2363_04250"/>
<proteinExistence type="predicted"/>
<dbReference type="AlphaFoldDB" id="A0A1F6BFJ1"/>
<comment type="caution">
    <text evidence="1">The sequence shown here is derived from an EMBL/GenBank/DDBJ whole genome shotgun (WGS) entry which is preliminary data.</text>
</comment>
<gene>
    <name evidence="1" type="ORF">A2363_04250</name>
</gene>
<evidence type="ECO:0000313" key="1">
    <source>
        <dbReference type="EMBL" id="OGG35701.1"/>
    </source>
</evidence>
<organism evidence="1 2">
    <name type="scientific">Candidatus Gottesmanbacteria bacterium RIFOXYB1_FULL_47_11</name>
    <dbReference type="NCBI Taxonomy" id="1798401"/>
    <lineage>
        <taxon>Bacteria</taxon>
        <taxon>Candidatus Gottesmaniibacteriota</taxon>
    </lineage>
</organism>
<evidence type="ECO:0000313" key="2">
    <source>
        <dbReference type="Proteomes" id="UP000176186"/>
    </source>
</evidence>
<dbReference type="Proteomes" id="UP000176186">
    <property type="component" value="Unassembled WGS sequence"/>
</dbReference>